<dbReference type="InterPro" id="IPR053178">
    <property type="entry name" value="Osmoadaptation_assoc"/>
</dbReference>
<gene>
    <name evidence="1" type="ORF">N7482_003354</name>
</gene>
<dbReference type="GeneID" id="81424655"/>
<dbReference type="PANTHER" id="PTHR38111">
    <property type="entry name" value="ZN(2)-C6 FUNGAL-TYPE DOMAIN-CONTAINING PROTEIN-RELATED"/>
    <property type="match status" value="1"/>
</dbReference>
<evidence type="ECO:0000313" key="1">
    <source>
        <dbReference type="EMBL" id="KAJ5167760.1"/>
    </source>
</evidence>
<dbReference type="OrthoDB" id="4491390at2759"/>
<name>A0A9W9I4F1_9EURO</name>
<reference evidence="1" key="2">
    <citation type="journal article" date="2023" name="IMA Fungus">
        <title>Comparative genomic study of the Penicillium genus elucidates a diverse pangenome and 15 lateral gene transfer events.</title>
        <authorList>
            <person name="Petersen C."/>
            <person name="Sorensen T."/>
            <person name="Nielsen M.R."/>
            <person name="Sondergaard T.E."/>
            <person name="Sorensen J.L."/>
            <person name="Fitzpatrick D.A."/>
            <person name="Frisvad J.C."/>
            <person name="Nielsen K.L."/>
        </authorList>
    </citation>
    <scope>NUCLEOTIDE SEQUENCE</scope>
    <source>
        <strain evidence="1">IBT 26290</strain>
    </source>
</reference>
<accession>A0A9W9I4F1</accession>
<dbReference type="Proteomes" id="UP001149163">
    <property type="component" value="Unassembled WGS sequence"/>
</dbReference>
<dbReference type="AlphaFoldDB" id="A0A9W9I4F1"/>
<comment type="caution">
    <text evidence="1">The sequence shown here is derived from an EMBL/GenBank/DDBJ whole genome shotgun (WGS) entry which is preliminary data.</text>
</comment>
<sequence length="440" mass="50777">MSDYLPREYGAHGPGCQTSLSWFERLPDYIGRSSLLDDALGALSLAFAGQRHQNPEWIRESERGYSMVVAKLYRLGGTRDAAQVADVIGAALVLAIYQLYNCGTNQPQAWMIHIQAAWRLLEEQGPHMPIDRHLLRRVRTLALYDACGRRKSTFLATPRWRATAPREGEYDKLLDILLELPSIQELLDETRLFGHTPDRFESIKQRFIRLFNETETQFRVWYLSLLNNLAECPFSIRTATWDDLCLLHGSPDLMNVFPEVLEFPDRYTLQLLLLAWLGFLILHHEMSPIMQMLSITLERPHILLPRGPHGRRQWLNDECALVAGNKKLTSTGESRTFHDIERVADKFAERLCQALALCDKSTHGSAMRQPVLPTFWAANQFFRERDSRKFAWCQTVLRNFTSRGIRYGTELATLSYQRYSEIGERLRLKSGYVRTESESP</sequence>
<reference evidence="1" key="1">
    <citation type="submission" date="2022-11" db="EMBL/GenBank/DDBJ databases">
        <authorList>
            <person name="Petersen C."/>
        </authorList>
    </citation>
    <scope>NUCLEOTIDE SEQUENCE</scope>
    <source>
        <strain evidence="1">IBT 26290</strain>
    </source>
</reference>
<keyword evidence="2" id="KW-1185">Reference proteome</keyword>
<organism evidence="1 2">
    <name type="scientific">Penicillium canariense</name>
    <dbReference type="NCBI Taxonomy" id="189055"/>
    <lineage>
        <taxon>Eukaryota</taxon>
        <taxon>Fungi</taxon>
        <taxon>Dikarya</taxon>
        <taxon>Ascomycota</taxon>
        <taxon>Pezizomycotina</taxon>
        <taxon>Eurotiomycetes</taxon>
        <taxon>Eurotiomycetidae</taxon>
        <taxon>Eurotiales</taxon>
        <taxon>Aspergillaceae</taxon>
        <taxon>Penicillium</taxon>
    </lineage>
</organism>
<evidence type="ECO:0000313" key="2">
    <source>
        <dbReference type="Proteomes" id="UP001149163"/>
    </source>
</evidence>
<proteinExistence type="predicted"/>
<protein>
    <submittedName>
        <fullName evidence="1">Uncharacterized protein</fullName>
    </submittedName>
</protein>
<dbReference type="RefSeq" id="XP_056544221.1">
    <property type="nucleotide sequence ID" value="XM_056685479.1"/>
</dbReference>
<dbReference type="EMBL" id="JAPQKN010000002">
    <property type="protein sequence ID" value="KAJ5167760.1"/>
    <property type="molecule type" value="Genomic_DNA"/>
</dbReference>